<dbReference type="AlphaFoldDB" id="A0A4C1ZYW8"/>
<keyword evidence="2" id="KW-1185">Reference proteome</keyword>
<accession>A0A4C1ZYW8</accession>
<evidence type="ECO:0000313" key="1">
    <source>
        <dbReference type="EMBL" id="GBP91817.1"/>
    </source>
</evidence>
<comment type="caution">
    <text evidence="1">The sequence shown here is derived from an EMBL/GenBank/DDBJ whole genome shotgun (WGS) entry which is preliminary data.</text>
</comment>
<dbReference type="EMBL" id="BGZK01002213">
    <property type="protein sequence ID" value="GBP91817.1"/>
    <property type="molecule type" value="Genomic_DNA"/>
</dbReference>
<reference evidence="1 2" key="1">
    <citation type="journal article" date="2019" name="Commun. Biol.">
        <title>The bagworm genome reveals a unique fibroin gene that provides high tensile strength.</title>
        <authorList>
            <person name="Kono N."/>
            <person name="Nakamura H."/>
            <person name="Ohtoshi R."/>
            <person name="Tomita M."/>
            <person name="Numata K."/>
            <person name="Arakawa K."/>
        </authorList>
    </citation>
    <scope>NUCLEOTIDE SEQUENCE [LARGE SCALE GENOMIC DNA]</scope>
</reference>
<dbReference type="Proteomes" id="UP000299102">
    <property type="component" value="Unassembled WGS sequence"/>
</dbReference>
<name>A0A4C1ZYW8_EUMVA</name>
<proteinExistence type="predicted"/>
<evidence type="ECO:0000313" key="2">
    <source>
        <dbReference type="Proteomes" id="UP000299102"/>
    </source>
</evidence>
<protein>
    <submittedName>
        <fullName evidence="1">Uncharacterized protein</fullName>
    </submittedName>
</protein>
<organism evidence="1 2">
    <name type="scientific">Eumeta variegata</name>
    <name type="common">Bagworm moth</name>
    <name type="synonym">Eumeta japonica</name>
    <dbReference type="NCBI Taxonomy" id="151549"/>
    <lineage>
        <taxon>Eukaryota</taxon>
        <taxon>Metazoa</taxon>
        <taxon>Ecdysozoa</taxon>
        <taxon>Arthropoda</taxon>
        <taxon>Hexapoda</taxon>
        <taxon>Insecta</taxon>
        <taxon>Pterygota</taxon>
        <taxon>Neoptera</taxon>
        <taxon>Endopterygota</taxon>
        <taxon>Lepidoptera</taxon>
        <taxon>Glossata</taxon>
        <taxon>Ditrysia</taxon>
        <taxon>Tineoidea</taxon>
        <taxon>Psychidae</taxon>
        <taxon>Oiketicinae</taxon>
        <taxon>Eumeta</taxon>
    </lineage>
</organism>
<sequence>MRSSGVSNEDVIFELDNALRTRWPHYTALFHYGVLASTFRQHYQTLETNHGQSAFQDNPNNREHRSDTLFYYRVLVSTFWLHLQTLKIIHSQSTSQDDSYKIKYG</sequence>
<gene>
    <name evidence="1" type="ORF">EVAR_50992_1</name>
</gene>